<dbReference type="GO" id="GO:0015628">
    <property type="term" value="P:protein secretion by the type II secretion system"/>
    <property type="evidence" value="ECO:0007669"/>
    <property type="project" value="TreeGrafter"/>
</dbReference>
<dbReference type="PANTHER" id="PTHR21180">
    <property type="entry name" value="ENDONUCLEASE/EXONUCLEASE/PHOSPHATASE FAMILY DOMAIN-CONTAINING PROTEIN 1"/>
    <property type="match status" value="1"/>
</dbReference>
<sequence length="206" mass="22182">MNDESIGSKLENLVFANRLLFFYGLLGLLFVGVGLFLYKSELLGSKTKVEVLGSFDAQVPNQAKVTVEIAGAIVKPGVYELLASDRVERLLIASGGLSANADREWISKNLNKAAKLVDGQKIYVPKEGEQELAPIKSGSGRSARLGEAININNASVAELDALSGIGAVRAQKIIDNRPFSSVEELLAKKILPKDVYEKIKDKVVAP</sequence>
<dbReference type="InterPro" id="IPR051675">
    <property type="entry name" value="Endo/Exo/Phosphatase_dom_1"/>
</dbReference>
<proteinExistence type="predicted"/>
<dbReference type="AlphaFoldDB" id="A0A1G1VBX7"/>
<name>A0A1G1VBX7_9BACT</name>
<evidence type="ECO:0000313" key="3">
    <source>
        <dbReference type="Proteomes" id="UP000178659"/>
    </source>
</evidence>
<dbReference type="PANTHER" id="PTHR21180:SF32">
    <property type="entry name" value="ENDONUCLEASE_EXONUCLEASE_PHOSPHATASE FAMILY DOMAIN-CONTAINING PROTEIN 1"/>
    <property type="match status" value="1"/>
</dbReference>
<keyword evidence="1" id="KW-0812">Transmembrane</keyword>
<organism evidence="2 3">
    <name type="scientific">Candidatus Blackburnbacteria bacterium RIFCSPLOWO2_01_FULL_40_20</name>
    <dbReference type="NCBI Taxonomy" id="1797519"/>
    <lineage>
        <taxon>Bacteria</taxon>
        <taxon>Candidatus Blackburniibacteriota</taxon>
    </lineage>
</organism>
<protein>
    <recommendedName>
        <fullName evidence="4">Soluble ligand binding domain-containing protein</fullName>
    </recommendedName>
</protein>
<comment type="caution">
    <text evidence="2">The sequence shown here is derived from an EMBL/GenBank/DDBJ whole genome shotgun (WGS) entry which is preliminary data.</text>
</comment>
<accession>A0A1G1VBX7</accession>
<keyword evidence="1" id="KW-0472">Membrane</keyword>
<evidence type="ECO:0008006" key="4">
    <source>
        <dbReference type="Google" id="ProtNLM"/>
    </source>
</evidence>
<dbReference type="Pfam" id="PF12836">
    <property type="entry name" value="HHH_3"/>
    <property type="match status" value="1"/>
</dbReference>
<gene>
    <name evidence="2" type="ORF">A3A77_02835</name>
</gene>
<dbReference type="EMBL" id="MHCC01000024">
    <property type="protein sequence ID" value="OGY12787.1"/>
    <property type="molecule type" value="Genomic_DNA"/>
</dbReference>
<dbReference type="GO" id="GO:0015627">
    <property type="term" value="C:type II protein secretion system complex"/>
    <property type="evidence" value="ECO:0007669"/>
    <property type="project" value="TreeGrafter"/>
</dbReference>
<evidence type="ECO:0000313" key="2">
    <source>
        <dbReference type="EMBL" id="OGY12787.1"/>
    </source>
</evidence>
<dbReference type="SUPFAM" id="SSF81585">
    <property type="entry name" value="PsbU/PolX domain-like"/>
    <property type="match status" value="1"/>
</dbReference>
<keyword evidence="1" id="KW-1133">Transmembrane helix</keyword>
<dbReference type="Gene3D" id="1.10.150.320">
    <property type="entry name" value="Photosystem II 12 kDa extrinsic protein"/>
    <property type="match status" value="1"/>
</dbReference>
<dbReference type="Proteomes" id="UP000178659">
    <property type="component" value="Unassembled WGS sequence"/>
</dbReference>
<dbReference type="Gene3D" id="3.10.560.10">
    <property type="entry name" value="Outer membrane lipoprotein wza domain like"/>
    <property type="match status" value="1"/>
</dbReference>
<reference evidence="2 3" key="1">
    <citation type="journal article" date="2016" name="Nat. Commun.">
        <title>Thousands of microbial genomes shed light on interconnected biogeochemical processes in an aquifer system.</title>
        <authorList>
            <person name="Anantharaman K."/>
            <person name="Brown C.T."/>
            <person name="Hug L.A."/>
            <person name="Sharon I."/>
            <person name="Castelle C.J."/>
            <person name="Probst A.J."/>
            <person name="Thomas B.C."/>
            <person name="Singh A."/>
            <person name="Wilkins M.J."/>
            <person name="Karaoz U."/>
            <person name="Brodie E.L."/>
            <person name="Williams K.H."/>
            <person name="Hubbard S.S."/>
            <person name="Banfield J.F."/>
        </authorList>
    </citation>
    <scope>NUCLEOTIDE SEQUENCE [LARGE SCALE GENOMIC DNA]</scope>
</reference>
<evidence type="ECO:0000256" key="1">
    <source>
        <dbReference type="SAM" id="Phobius"/>
    </source>
</evidence>
<feature type="transmembrane region" description="Helical" evidence="1">
    <location>
        <begin position="20"/>
        <end position="38"/>
    </location>
</feature>